<gene>
    <name evidence="1" type="ORF">GCM10011574_58500</name>
</gene>
<dbReference type="AlphaFoldDB" id="A0A8H9LDQ8"/>
<reference evidence="1" key="1">
    <citation type="journal article" date="2014" name="Int. J. Syst. Evol. Microbiol.">
        <title>Complete genome sequence of Corynebacterium casei LMG S-19264T (=DSM 44701T), isolated from a smear-ripened cheese.</title>
        <authorList>
            <consortium name="US DOE Joint Genome Institute (JGI-PGF)"/>
            <person name="Walter F."/>
            <person name="Albersmeier A."/>
            <person name="Kalinowski J."/>
            <person name="Ruckert C."/>
        </authorList>
    </citation>
    <scope>NUCLEOTIDE SEQUENCE</scope>
    <source>
        <strain evidence="1">CGMCC 4.7138</strain>
    </source>
</reference>
<sequence length="51" mass="5233">MRPARVEALQETLFLQRSAAAAGPKLRVGLQGGGNVAADGIAAAVIVLQYI</sequence>
<organism evidence="1 2">
    <name type="scientific">Microbispora bryophytorum</name>
    <dbReference type="NCBI Taxonomy" id="1460882"/>
    <lineage>
        <taxon>Bacteria</taxon>
        <taxon>Bacillati</taxon>
        <taxon>Actinomycetota</taxon>
        <taxon>Actinomycetes</taxon>
        <taxon>Streptosporangiales</taxon>
        <taxon>Streptosporangiaceae</taxon>
        <taxon>Microbispora</taxon>
    </lineage>
</organism>
<keyword evidence="2" id="KW-1185">Reference proteome</keyword>
<evidence type="ECO:0000313" key="1">
    <source>
        <dbReference type="EMBL" id="GGO26318.1"/>
    </source>
</evidence>
<comment type="caution">
    <text evidence="1">The sequence shown here is derived from an EMBL/GenBank/DDBJ whole genome shotgun (WGS) entry which is preliminary data.</text>
</comment>
<evidence type="ECO:0000313" key="2">
    <source>
        <dbReference type="Proteomes" id="UP000653480"/>
    </source>
</evidence>
<protein>
    <submittedName>
        <fullName evidence="1">Uncharacterized protein</fullName>
    </submittedName>
</protein>
<dbReference type="EMBL" id="BMMN01000014">
    <property type="protein sequence ID" value="GGO26318.1"/>
    <property type="molecule type" value="Genomic_DNA"/>
</dbReference>
<dbReference type="Proteomes" id="UP000653480">
    <property type="component" value="Unassembled WGS sequence"/>
</dbReference>
<reference evidence="1" key="2">
    <citation type="submission" date="2020-09" db="EMBL/GenBank/DDBJ databases">
        <authorList>
            <person name="Sun Q."/>
            <person name="Zhou Y."/>
        </authorList>
    </citation>
    <scope>NUCLEOTIDE SEQUENCE</scope>
    <source>
        <strain evidence="1">CGMCC 4.7138</strain>
    </source>
</reference>
<accession>A0A8H9LDQ8</accession>
<name>A0A8H9LDQ8_9ACTN</name>
<proteinExistence type="predicted"/>